<protein>
    <submittedName>
        <fullName evidence="3">TadE-like protein</fullName>
    </submittedName>
</protein>
<evidence type="ECO:0000259" key="2">
    <source>
        <dbReference type="Pfam" id="PF07811"/>
    </source>
</evidence>
<organism evidence="3 4">
    <name type="scientific">Solilutibacter tolerans</name>
    <dbReference type="NCBI Taxonomy" id="1604334"/>
    <lineage>
        <taxon>Bacteria</taxon>
        <taxon>Pseudomonadati</taxon>
        <taxon>Pseudomonadota</taxon>
        <taxon>Gammaproteobacteria</taxon>
        <taxon>Lysobacterales</taxon>
        <taxon>Lysobacteraceae</taxon>
        <taxon>Solilutibacter</taxon>
    </lineage>
</organism>
<sequence length="231" mass="25566">MTCNNQRRANPRGAKRRMSGQSTVEFIIAAPVILFLILSTIQLVLLYRAKATLDFATLEAARAGAVNGAKMSEIKQELAMGLTPLFATEASIGGITKARIKAELEVENPIYTNVDIISPTRAMVNEHRERQYNGRFALPNDNLAFRSARVGRTGVNVQDANILKIKVTYHYPLIVPFVGLVIKGASKYIKPSGPFDKVTLRPEPLGRHDRLAIESYAIVRMQSPIYTGTLR</sequence>
<feature type="domain" description="TadE-like" evidence="2">
    <location>
        <begin position="20"/>
        <end position="62"/>
    </location>
</feature>
<dbReference type="InterPro" id="IPR012495">
    <property type="entry name" value="TadE-like_dom"/>
</dbReference>
<keyword evidence="4" id="KW-1185">Reference proteome</keyword>
<name>A0A1N6RK99_9GAMM</name>
<dbReference type="EMBL" id="FTLW01000002">
    <property type="protein sequence ID" value="SIQ29273.1"/>
    <property type="molecule type" value="Genomic_DNA"/>
</dbReference>
<feature type="transmembrane region" description="Helical" evidence="1">
    <location>
        <begin position="26"/>
        <end position="47"/>
    </location>
</feature>
<evidence type="ECO:0000313" key="4">
    <source>
        <dbReference type="Proteomes" id="UP000241788"/>
    </source>
</evidence>
<gene>
    <name evidence="3" type="ORF">SAMN05421546_1029</name>
</gene>
<proteinExistence type="predicted"/>
<dbReference type="AlphaFoldDB" id="A0A1N6RK99"/>
<keyword evidence="1" id="KW-0472">Membrane</keyword>
<keyword evidence="1" id="KW-0812">Transmembrane</keyword>
<keyword evidence="1" id="KW-1133">Transmembrane helix</keyword>
<evidence type="ECO:0000313" key="3">
    <source>
        <dbReference type="EMBL" id="SIQ29273.1"/>
    </source>
</evidence>
<dbReference type="STRING" id="1604334.SAMN05421546_1029"/>
<evidence type="ECO:0000256" key="1">
    <source>
        <dbReference type="SAM" id="Phobius"/>
    </source>
</evidence>
<dbReference type="Pfam" id="PF07811">
    <property type="entry name" value="TadE"/>
    <property type="match status" value="1"/>
</dbReference>
<reference evidence="4" key="1">
    <citation type="submission" date="2017-01" db="EMBL/GenBank/DDBJ databases">
        <authorList>
            <person name="Varghese N."/>
            <person name="Submissions S."/>
        </authorList>
    </citation>
    <scope>NUCLEOTIDE SEQUENCE [LARGE SCALE GENOMIC DNA]</scope>
    <source>
        <strain evidence="4">UM1</strain>
    </source>
</reference>
<dbReference type="Proteomes" id="UP000241788">
    <property type="component" value="Unassembled WGS sequence"/>
</dbReference>
<accession>A0A1N6RK99</accession>